<dbReference type="InterPro" id="IPR015424">
    <property type="entry name" value="PyrdxlP-dep_Trfase"/>
</dbReference>
<dbReference type="EC" id="4.4.1.13" evidence="2"/>
<evidence type="ECO:0000256" key="3">
    <source>
        <dbReference type="ARBA" id="ARBA00022898"/>
    </source>
</evidence>
<dbReference type="Gene3D" id="3.90.1150.10">
    <property type="entry name" value="Aspartate Aminotransferase, domain 1"/>
    <property type="match status" value="1"/>
</dbReference>
<keyword evidence="8" id="KW-0808">Transferase</keyword>
<dbReference type="RefSeq" id="WP_125314910.1">
    <property type="nucleotide sequence ID" value="NZ_RSEC01000060.1"/>
</dbReference>
<evidence type="ECO:0000313" key="8">
    <source>
        <dbReference type="EMBL" id="RSD10767.1"/>
    </source>
</evidence>
<evidence type="ECO:0000256" key="1">
    <source>
        <dbReference type="ARBA" id="ARBA00001933"/>
    </source>
</evidence>
<reference evidence="8 9" key="1">
    <citation type="submission" date="2018-12" db="EMBL/GenBank/DDBJ databases">
        <title>Amycolatopsis eburnea sp. nov. actinomycete associate with arbuscular mycorrhiza fungal spore.</title>
        <authorList>
            <person name="Lumyong S."/>
            <person name="Chaiya L."/>
        </authorList>
    </citation>
    <scope>NUCLEOTIDE SEQUENCE [LARGE SCALE GENOMIC DNA]</scope>
    <source>
        <strain evidence="8 9">GLM-1</strain>
    </source>
</reference>
<evidence type="ECO:0000256" key="4">
    <source>
        <dbReference type="ARBA" id="ARBA00023194"/>
    </source>
</evidence>
<gene>
    <name evidence="8" type="ORF">EIY87_38910</name>
</gene>
<name>A0A3R9EKT0_9PSEU</name>
<dbReference type="GO" id="GO:0047804">
    <property type="term" value="F:cysteine-S-conjugate beta-lyase activity"/>
    <property type="evidence" value="ECO:0007669"/>
    <property type="project" value="UniProtKB-EC"/>
</dbReference>
<dbReference type="GO" id="GO:0017000">
    <property type="term" value="P:antibiotic biosynthetic process"/>
    <property type="evidence" value="ECO:0007669"/>
    <property type="project" value="UniProtKB-KW"/>
</dbReference>
<dbReference type="SUPFAM" id="SSF53383">
    <property type="entry name" value="PLP-dependent transferases"/>
    <property type="match status" value="1"/>
</dbReference>
<evidence type="ECO:0000256" key="5">
    <source>
        <dbReference type="ARBA" id="ARBA00023239"/>
    </source>
</evidence>
<evidence type="ECO:0000256" key="6">
    <source>
        <dbReference type="ARBA" id="ARBA00037974"/>
    </source>
</evidence>
<dbReference type="CDD" id="cd00609">
    <property type="entry name" value="AAT_like"/>
    <property type="match status" value="1"/>
</dbReference>
<keyword evidence="4" id="KW-0045">Antibiotic biosynthesis</keyword>
<evidence type="ECO:0000256" key="2">
    <source>
        <dbReference type="ARBA" id="ARBA00012224"/>
    </source>
</evidence>
<dbReference type="OrthoDB" id="3224382at2"/>
<comment type="cofactor">
    <cofactor evidence="1">
        <name>pyridoxal 5'-phosphate</name>
        <dbReference type="ChEBI" id="CHEBI:597326"/>
    </cofactor>
</comment>
<dbReference type="GO" id="GO:0030170">
    <property type="term" value="F:pyridoxal phosphate binding"/>
    <property type="evidence" value="ECO:0007669"/>
    <property type="project" value="InterPro"/>
</dbReference>
<organism evidence="8 9">
    <name type="scientific">Amycolatopsis eburnea</name>
    <dbReference type="NCBI Taxonomy" id="2267691"/>
    <lineage>
        <taxon>Bacteria</taxon>
        <taxon>Bacillati</taxon>
        <taxon>Actinomycetota</taxon>
        <taxon>Actinomycetes</taxon>
        <taxon>Pseudonocardiales</taxon>
        <taxon>Pseudonocardiaceae</taxon>
        <taxon>Amycolatopsis</taxon>
    </lineage>
</organism>
<keyword evidence="9" id="KW-1185">Reference proteome</keyword>
<keyword evidence="8" id="KW-0032">Aminotransferase</keyword>
<dbReference type="InterPro" id="IPR051798">
    <property type="entry name" value="Class-II_PLP-Dep_Aminotrans"/>
</dbReference>
<dbReference type="PANTHER" id="PTHR43525">
    <property type="entry name" value="PROTEIN MALY"/>
    <property type="match status" value="1"/>
</dbReference>
<keyword evidence="5" id="KW-0456">Lyase</keyword>
<accession>A0A3R9EKT0</accession>
<dbReference type="PANTHER" id="PTHR43525:SF1">
    <property type="entry name" value="PROTEIN MALY"/>
    <property type="match status" value="1"/>
</dbReference>
<comment type="caution">
    <text evidence="8">The sequence shown here is derived from an EMBL/GenBank/DDBJ whole genome shotgun (WGS) entry which is preliminary data.</text>
</comment>
<dbReference type="InterPro" id="IPR015422">
    <property type="entry name" value="PyrdxlP-dep_Trfase_small"/>
</dbReference>
<protein>
    <recommendedName>
        <fullName evidence="2">cysteine-S-conjugate beta-lyase</fullName>
        <ecNumber evidence="2">4.4.1.13</ecNumber>
    </recommendedName>
</protein>
<dbReference type="InterPro" id="IPR015421">
    <property type="entry name" value="PyrdxlP-dep_Trfase_major"/>
</dbReference>
<dbReference type="AlphaFoldDB" id="A0A3R9EKT0"/>
<dbReference type="Proteomes" id="UP000267081">
    <property type="component" value="Unassembled WGS sequence"/>
</dbReference>
<dbReference type="EMBL" id="RSEC01000060">
    <property type="protein sequence ID" value="RSD10767.1"/>
    <property type="molecule type" value="Genomic_DNA"/>
</dbReference>
<dbReference type="GO" id="GO:0008483">
    <property type="term" value="F:transaminase activity"/>
    <property type="evidence" value="ECO:0007669"/>
    <property type="project" value="UniProtKB-KW"/>
</dbReference>
<sequence length="406" mass="44351">MTIEQASATLLPAARSRLHQQFSALSEPELRSRPGAKWQVVRPDVVPAWVADMDFPVAEPIRESLHDLISSGDFGYPDWPTGARTVREAFVDRMADRYGWFVNPGDVREFTNVAQAVRVVLEASTRPGDGIAIHTPAFGPLTKMITSMGRRVVPIPMEDTEAGWRFDAGQLDAVLAGAKLLLLVSPHNPTGRVFTRAELTALATAVERNDMLVVSDELHADLTFAPHRHIPFASLSTEMGARTVTVYGASKAFNLAGLRCAVAHLGPKWMHAVIDVQAGLLGSVNIFGAAATVAAWTQGDEWLDATVSYLDRSRYMVAETMRTELPMVRYHLPEATYLAWLDFRAFGWADPTSVVRENAGIELSPGESFGRGGQGFARLNFATSWPLLCELKGRVARSVPLLSSVA</sequence>
<dbReference type="InterPro" id="IPR004839">
    <property type="entry name" value="Aminotransferase_I/II_large"/>
</dbReference>
<feature type="domain" description="Aminotransferase class I/classII large" evidence="7">
    <location>
        <begin position="61"/>
        <end position="383"/>
    </location>
</feature>
<evidence type="ECO:0000259" key="7">
    <source>
        <dbReference type="Pfam" id="PF00155"/>
    </source>
</evidence>
<dbReference type="Pfam" id="PF00155">
    <property type="entry name" value="Aminotran_1_2"/>
    <property type="match status" value="1"/>
</dbReference>
<proteinExistence type="inferred from homology"/>
<evidence type="ECO:0000313" key="9">
    <source>
        <dbReference type="Proteomes" id="UP000267081"/>
    </source>
</evidence>
<dbReference type="Gene3D" id="3.40.640.10">
    <property type="entry name" value="Type I PLP-dependent aspartate aminotransferase-like (Major domain)"/>
    <property type="match status" value="1"/>
</dbReference>
<keyword evidence="3" id="KW-0663">Pyridoxal phosphate</keyword>
<comment type="similarity">
    <text evidence="6">Belongs to the class-II pyridoxal-phosphate-dependent aminotransferase family. MalY/PatB cystathionine beta-lyase subfamily.</text>
</comment>